<evidence type="ECO:0000313" key="3">
    <source>
        <dbReference type="Proteomes" id="UP001382935"/>
    </source>
</evidence>
<name>A0ABZ2FZP5_9SPHN</name>
<evidence type="ECO:0000313" key="2">
    <source>
        <dbReference type="EMBL" id="WWM69198.1"/>
    </source>
</evidence>
<accession>A0ABZ2FZP5</accession>
<keyword evidence="3" id="KW-1185">Reference proteome</keyword>
<feature type="domain" description="Shedu protein SduA C-terminal" evidence="1">
    <location>
        <begin position="171"/>
        <end position="341"/>
    </location>
</feature>
<dbReference type="Pfam" id="PF14082">
    <property type="entry name" value="SduA_C"/>
    <property type="match status" value="1"/>
</dbReference>
<evidence type="ECO:0000259" key="1">
    <source>
        <dbReference type="Pfam" id="PF14082"/>
    </source>
</evidence>
<protein>
    <submittedName>
        <fullName evidence="2">Shedu immune nuclease family protein</fullName>
    </submittedName>
</protein>
<dbReference type="EMBL" id="CP145607">
    <property type="protein sequence ID" value="WWM69198.1"/>
    <property type="molecule type" value="Genomic_DNA"/>
</dbReference>
<proteinExistence type="predicted"/>
<dbReference type="Proteomes" id="UP001382935">
    <property type="component" value="Chromosome"/>
</dbReference>
<reference evidence="2 3" key="1">
    <citation type="submission" date="2024-02" db="EMBL/GenBank/DDBJ databases">
        <title>Full genome sequence of Sphingomonas kaistensis.</title>
        <authorList>
            <person name="Poletto B.L."/>
            <person name="Silva G."/>
            <person name="Galante D."/>
            <person name="Campos K.R."/>
            <person name="Santos M.B.N."/>
            <person name="Sacchi C.T."/>
        </authorList>
    </citation>
    <scope>NUCLEOTIDE SEQUENCE [LARGE SCALE GENOMIC DNA]</scope>
    <source>
        <strain evidence="2 3">MA4R</strain>
    </source>
</reference>
<sequence>MSDDADNLANYKPNQLYTRPASQGAYATIVGESEALLGEVDVTSRCKLAVRAFYVRDKSDFNSLKITKLKFHKRFGWQEDGHIQVNSFQTAHMIEFLSVLSHLDLSDAKKTKLSLDNINFDVIRALLGSTKGSAIIKELAESPDLHRDIYAVATKREAVAEFKRLLAESPSERAWQNFFERHPWIFGHGLNYVFLDKVGPKLEVRTTGSTFDRPGKTADALMRTRAAISQYVLIEIKKASTDLLKRDAYRSGCWALSDELSAAVTQAQKTTFEFSRDHFRDALKDAQGNDTGATAYAVEPRSFLVIGDMAELRGNDDKVACFELYRRHMRSPEIVTFDELYQRARCIVENISREAEAPADVPSVIYDDDDEVPF</sequence>
<gene>
    <name evidence="2" type="ORF">V6R86_00385</name>
</gene>
<dbReference type="InterPro" id="IPR025359">
    <property type="entry name" value="SduA_C"/>
</dbReference>
<dbReference type="RefSeq" id="WP_338501108.1">
    <property type="nucleotide sequence ID" value="NZ_CP145607.1"/>
</dbReference>
<organism evidence="2 3">
    <name type="scientific">Sphingomonas kaistensis</name>
    <dbReference type="NCBI Taxonomy" id="298708"/>
    <lineage>
        <taxon>Bacteria</taxon>
        <taxon>Pseudomonadati</taxon>
        <taxon>Pseudomonadota</taxon>
        <taxon>Alphaproteobacteria</taxon>
        <taxon>Sphingomonadales</taxon>
        <taxon>Sphingomonadaceae</taxon>
        <taxon>Sphingomonas</taxon>
    </lineage>
</organism>